<dbReference type="GO" id="GO:0003677">
    <property type="term" value="F:DNA binding"/>
    <property type="evidence" value="ECO:0007669"/>
    <property type="project" value="InterPro"/>
</dbReference>
<dbReference type="SUPFAM" id="SSF47413">
    <property type="entry name" value="lambda repressor-like DNA-binding domains"/>
    <property type="match status" value="1"/>
</dbReference>
<dbReference type="InterPro" id="IPR022452">
    <property type="entry name" value="MqsA"/>
</dbReference>
<dbReference type="SMART" id="SM00530">
    <property type="entry name" value="HTH_XRE"/>
    <property type="match status" value="1"/>
</dbReference>
<reference evidence="4" key="1">
    <citation type="submission" date="2011-06" db="EMBL/GenBank/DDBJ databases">
        <authorList>
            <consortium name="US DOE Joint Genome Institute (JGI-PGF)"/>
            <person name="Lucas S."/>
            <person name="Han J."/>
            <person name="Lapidus A."/>
            <person name="Cheng J.-F."/>
            <person name="Goodwin L."/>
            <person name="Pitluck S."/>
            <person name="Peters L."/>
            <person name="Land M.L."/>
            <person name="Hauser L."/>
            <person name="Vogl K."/>
            <person name="Liu Z."/>
            <person name="Overmann J."/>
            <person name="Frigaard N.-U."/>
            <person name="Bryant D.A."/>
            <person name="Woyke T.J."/>
        </authorList>
    </citation>
    <scope>NUCLEOTIDE SEQUENCE [LARGE SCALE GENOMIC DNA]</scope>
    <source>
        <strain evidence="4">970</strain>
    </source>
</reference>
<keyword evidence="4" id="KW-1185">Reference proteome</keyword>
<dbReference type="EMBL" id="JH603170">
    <property type="protein sequence ID" value="EIC20337.1"/>
    <property type="molecule type" value="Genomic_DNA"/>
</dbReference>
<gene>
    <name evidence="3" type="ORF">Thi970DRAFT_03964</name>
</gene>
<dbReference type="eggNOG" id="COG1396">
    <property type="taxonomic scope" value="Bacteria"/>
</dbReference>
<reference evidence="3 4" key="2">
    <citation type="submission" date="2011-11" db="EMBL/GenBank/DDBJ databases">
        <authorList>
            <consortium name="US DOE Joint Genome Institute"/>
            <person name="Lucas S."/>
            <person name="Han J."/>
            <person name="Lapidus A."/>
            <person name="Cheng J.-F."/>
            <person name="Goodwin L."/>
            <person name="Pitluck S."/>
            <person name="Peters L."/>
            <person name="Ovchinnikova G."/>
            <person name="Zhang X."/>
            <person name="Detter J.C."/>
            <person name="Han C."/>
            <person name="Tapia R."/>
            <person name="Land M."/>
            <person name="Hauser L."/>
            <person name="Kyrpides N."/>
            <person name="Ivanova N."/>
            <person name="Pagani I."/>
            <person name="Vogl K."/>
            <person name="Liu Z."/>
            <person name="Overmann J."/>
            <person name="Frigaard N.-U."/>
            <person name="Bryant D."/>
            <person name="Woyke T."/>
        </authorList>
    </citation>
    <scope>NUCLEOTIDE SEQUENCE [LARGE SCALE GENOMIC DNA]</scope>
    <source>
        <strain evidence="3 4">970</strain>
    </source>
</reference>
<dbReference type="PROSITE" id="PS50943">
    <property type="entry name" value="HTH_CROC1"/>
    <property type="match status" value="1"/>
</dbReference>
<evidence type="ECO:0000259" key="2">
    <source>
        <dbReference type="PROSITE" id="PS50943"/>
    </source>
</evidence>
<evidence type="ECO:0000313" key="3">
    <source>
        <dbReference type="EMBL" id="EIC20337.1"/>
    </source>
</evidence>
<name>H8Z4T0_9GAMM</name>
<dbReference type="NCBIfam" id="TIGR03831">
    <property type="entry name" value="YgiT_finger"/>
    <property type="match status" value="1"/>
</dbReference>
<dbReference type="InterPro" id="IPR010982">
    <property type="entry name" value="Lambda_DNA-bd_dom_sf"/>
</dbReference>
<feature type="compositionally biased region" description="Basic and acidic residues" evidence="1">
    <location>
        <begin position="157"/>
        <end position="166"/>
    </location>
</feature>
<dbReference type="AlphaFoldDB" id="H8Z4T0"/>
<dbReference type="Gene3D" id="1.10.260.40">
    <property type="entry name" value="lambda repressor-like DNA-binding domains"/>
    <property type="match status" value="1"/>
</dbReference>
<feature type="region of interest" description="Disordered" evidence="1">
    <location>
        <begin position="154"/>
        <end position="187"/>
    </location>
</feature>
<feature type="compositionally biased region" description="Polar residues" evidence="1">
    <location>
        <begin position="169"/>
        <end position="180"/>
    </location>
</feature>
<sequence>MSDSSNLCPICGEGNLHPEVRTNPLEYIGQTTELGLHFSLCDACGSEQADAAQTRVNKRLMIAFKKRVDGLLIGAEVRALREKLGLSQAEAAQVFGGGPVAFSKYESDDVAQTEAMDKLLRLAAELPSAFGLLCRRAGIERALAGEQWQQAESWLAEPRRPTEARSLRLVSSSTPSNDQQVRYRDAA</sequence>
<dbReference type="Proteomes" id="UP000002964">
    <property type="component" value="Unassembled WGS sequence"/>
</dbReference>
<dbReference type="OrthoDB" id="7349669at2"/>
<organism evidence="3 4">
    <name type="scientific">Thiorhodovibrio frisius</name>
    <dbReference type="NCBI Taxonomy" id="631362"/>
    <lineage>
        <taxon>Bacteria</taxon>
        <taxon>Pseudomonadati</taxon>
        <taxon>Pseudomonadota</taxon>
        <taxon>Gammaproteobacteria</taxon>
        <taxon>Chromatiales</taxon>
        <taxon>Chromatiaceae</taxon>
        <taxon>Thiorhodovibrio</taxon>
    </lineage>
</organism>
<feature type="domain" description="HTH cro/C1-type" evidence="2">
    <location>
        <begin position="77"/>
        <end position="133"/>
    </location>
</feature>
<dbReference type="InterPro" id="IPR022453">
    <property type="entry name" value="Znf_MqsA-type"/>
</dbReference>
<proteinExistence type="predicted"/>
<accession>H8Z4T0</accession>
<dbReference type="InterPro" id="IPR001387">
    <property type="entry name" value="Cro/C1-type_HTH"/>
</dbReference>
<dbReference type="STRING" id="631362.Thi970DRAFT_03964"/>
<dbReference type="RefSeq" id="WP_009150740.1">
    <property type="nucleotide sequence ID" value="NZ_CP121471.1"/>
</dbReference>
<dbReference type="HOGENOM" id="CLU_115776_0_0_6"/>
<dbReference type="CDD" id="cd00093">
    <property type="entry name" value="HTH_XRE"/>
    <property type="match status" value="1"/>
</dbReference>
<dbReference type="InterPro" id="IPR032758">
    <property type="entry name" value="MqsA/HigA-2"/>
</dbReference>
<evidence type="ECO:0000256" key="1">
    <source>
        <dbReference type="SAM" id="MobiDB-lite"/>
    </source>
</evidence>
<protein>
    <submittedName>
        <fullName evidence="3">Putative zinc finger/helix-turn-helix protein, YgiT family</fullName>
    </submittedName>
</protein>
<dbReference type="NCBIfam" id="TIGR03830">
    <property type="entry name" value="CxxCG_CxxCG_HTH"/>
    <property type="match status" value="1"/>
</dbReference>
<dbReference type="Gene3D" id="3.10.20.860">
    <property type="match status" value="1"/>
</dbReference>
<evidence type="ECO:0000313" key="4">
    <source>
        <dbReference type="Proteomes" id="UP000002964"/>
    </source>
</evidence>
<dbReference type="Pfam" id="PF15731">
    <property type="entry name" value="MqsA_antitoxin"/>
    <property type="match status" value="1"/>
</dbReference>